<dbReference type="RefSeq" id="WP_106531944.1">
    <property type="nucleotide sequence ID" value="NZ_PYAT01000001.1"/>
</dbReference>
<evidence type="ECO:0000259" key="1">
    <source>
        <dbReference type="PROSITE" id="PS50943"/>
    </source>
</evidence>
<dbReference type="InterPro" id="IPR001387">
    <property type="entry name" value="Cro/C1-type_HTH"/>
</dbReference>
<dbReference type="SMART" id="SM00530">
    <property type="entry name" value="HTH_XRE"/>
    <property type="match status" value="1"/>
</dbReference>
<dbReference type="CDD" id="cd00093">
    <property type="entry name" value="HTH_XRE"/>
    <property type="match status" value="1"/>
</dbReference>
<dbReference type="GO" id="GO:0003677">
    <property type="term" value="F:DNA binding"/>
    <property type="evidence" value="ECO:0007669"/>
    <property type="project" value="InterPro"/>
</dbReference>
<evidence type="ECO:0000313" key="3">
    <source>
        <dbReference type="Proteomes" id="UP000242682"/>
    </source>
</evidence>
<sequence length="170" mass="19551">MEKSSLKSALREVRGNQTQQQMALELNVSRELVSKIENGTRTIPPDVSQKLMQTSENARFAFALRHEYTKTGPVWLDGPDVDLHHASVKEKTIEEMEEVIVALRNFNFARSLKSISHWERQEIDRLLQESVEAITALEHLVVVLCENMNISYTETWGTHYQSLRAKGWLS</sequence>
<dbReference type="OrthoDB" id="2969743at2"/>
<dbReference type="EMBL" id="PYAT01000001">
    <property type="protein sequence ID" value="PSL42163.1"/>
    <property type="molecule type" value="Genomic_DNA"/>
</dbReference>
<dbReference type="AlphaFoldDB" id="A0A2P8H7G6"/>
<proteinExistence type="predicted"/>
<gene>
    <name evidence="2" type="ORF">B0H99_101411</name>
</gene>
<comment type="caution">
    <text evidence="2">The sequence shown here is derived from an EMBL/GenBank/DDBJ whole genome shotgun (WGS) entry which is preliminary data.</text>
</comment>
<dbReference type="Gene3D" id="1.10.260.40">
    <property type="entry name" value="lambda repressor-like DNA-binding domains"/>
    <property type="match status" value="1"/>
</dbReference>
<reference evidence="2 3" key="1">
    <citation type="submission" date="2018-03" db="EMBL/GenBank/DDBJ databases">
        <title>Genomic Encyclopedia of Type Strains, Phase III (KMG-III): the genomes of soil and plant-associated and newly described type strains.</title>
        <authorList>
            <person name="Whitman W."/>
        </authorList>
    </citation>
    <scope>NUCLEOTIDE SEQUENCE [LARGE SCALE GENOMIC DNA]</scope>
    <source>
        <strain evidence="2 3">CGMCC 1.12259</strain>
    </source>
</reference>
<dbReference type="Proteomes" id="UP000242682">
    <property type="component" value="Unassembled WGS sequence"/>
</dbReference>
<organism evidence="2 3">
    <name type="scientific">Planomicrobium soli</name>
    <dbReference type="NCBI Taxonomy" id="1176648"/>
    <lineage>
        <taxon>Bacteria</taxon>
        <taxon>Bacillati</taxon>
        <taxon>Bacillota</taxon>
        <taxon>Bacilli</taxon>
        <taxon>Bacillales</taxon>
        <taxon>Caryophanaceae</taxon>
        <taxon>Planomicrobium</taxon>
    </lineage>
</organism>
<dbReference type="PROSITE" id="PS50943">
    <property type="entry name" value="HTH_CROC1"/>
    <property type="match status" value="1"/>
</dbReference>
<dbReference type="Pfam" id="PF01381">
    <property type="entry name" value="HTH_3"/>
    <property type="match status" value="1"/>
</dbReference>
<accession>A0A2P8H7G6</accession>
<protein>
    <submittedName>
        <fullName evidence="2">Helix-turn-helix protein</fullName>
    </submittedName>
</protein>
<evidence type="ECO:0000313" key="2">
    <source>
        <dbReference type="EMBL" id="PSL42163.1"/>
    </source>
</evidence>
<dbReference type="SUPFAM" id="SSF47413">
    <property type="entry name" value="lambda repressor-like DNA-binding domains"/>
    <property type="match status" value="1"/>
</dbReference>
<dbReference type="InterPro" id="IPR010982">
    <property type="entry name" value="Lambda_DNA-bd_dom_sf"/>
</dbReference>
<feature type="domain" description="HTH cro/C1-type" evidence="1">
    <location>
        <begin position="18"/>
        <end position="53"/>
    </location>
</feature>
<name>A0A2P8H7G6_9BACL</name>
<keyword evidence="3" id="KW-1185">Reference proteome</keyword>